<gene>
    <name evidence="1" type="ORF">HW542_15365</name>
</gene>
<dbReference type="RefSeq" id="WP_267312126.1">
    <property type="nucleotide sequence ID" value="NZ_JABXXU010000010.1"/>
</dbReference>
<protein>
    <submittedName>
        <fullName evidence="1">Uncharacterized protein</fullName>
    </submittedName>
</protein>
<evidence type="ECO:0000313" key="2">
    <source>
        <dbReference type="Proteomes" id="UP001516351"/>
    </source>
</evidence>
<evidence type="ECO:0000313" key="1">
    <source>
        <dbReference type="EMBL" id="NVN48178.1"/>
    </source>
</evidence>
<name>A0ABX2P888_9PROT</name>
<reference evidence="1 2" key="1">
    <citation type="submission" date="2020-06" db="EMBL/GenBank/DDBJ databases">
        <title>Synonyms of Asaia species.</title>
        <authorList>
            <person name="Sombolestani A."/>
        </authorList>
    </citation>
    <scope>NUCLEOTIDE SEQUENCE [LARGE SCALE GENOMIC DNA]</scope>
    <source>
        <strain evidence="1 2">LMG 27047</strain>
    </source>
</reference>
<organism evidence="1 2">
    <name type="scientific">Asaia spathodeae</name>
    <dbReference type="NCBI Taxonomy" id="657016"/>
    <lineage>
        <taxon>Bacteria</taxon>
        <taxon>Pseudomonadati</taxon>
        <taxon>Pseudomonadota</taxon>
        <taxon>Alphaproteobacteria</taxon>
        <taxon>Acetobacterales</taxon>
        <taxon>Acetobacteraceae</taxon>
        <taxon>Asaia</taxon>
    </lineage>
</organism>
<dbReference type="EMBL" id="JABXXV010000010">
    <property type="protein sequence ID" value="NVN48178.1"/>
    <property type="molecule type" value="Genomic_DNA"/>
</dbReference>
<keyword evidence="2" id="KW-1185">Reference proteome</keyword>
<accession>A0ABX2P888</accession>
<dbReference type="Proteomes" id="UP001516351">
    <property type="component" value="Unassembled WGS sequence"/>
</dbReference>
<sequence>MPNNQTTCARISDELYLRLSLESSATILRKHRASERVAPAFSELTALLVVEMHGYPKRKDIDYRRISNLGAALNSLGKDEIEGHRIMTAGHYTMKEHYKISADFLNGQWGGIGCWTP</sequence>
<proteinExistence type="predicted"/>
<comment type="caution">
    <text evidence="1">The sequence shown here is derived from an EMBL/GenBank/DDBJ whole genome shotgun (WGS) entry which is preliminary data.</text>
</comment>